<dbReference type="PANTHER" id="PTHR28255">
    <property type="match status" value="1"/>
</dbReference>
<dbReference type="GO" id="GO:0006620">
    <property type="term" value="P:post-translational protein targeting to endoplasmic reticulum membrane"/>
    <property type="evidence" value="ECO:0007669"/>
    <property type="project" value="TreeGrafter"/>
</dbReference>
<organism evidence="1 2">
    <name type="scientific">Gloeophyllum trabeum (strain ATCC 11539 / FP-39264 / Madison 617)</name>
    <name type="common">Brown rot fungus</name>
    <dbReference type="NCBI Taxonomy" id="670483"/>
    <lineage>
        <taxon>Eukaryota</taxon>
        <taxon>Fungi</taxon>
        <taxon>Dikarya</taxon>
        <taxon>Basidiomycota</taxon>
        <taxon>Agaricomycotina</taxon>
        <taxon>Agaricomycetes</taxon>
        <taxon>Gloeophyllales</taxon>
        <taxon>Gloeophyllaceae</taxon>
        <taxon>Gloeophyllum</taxon>
    </lineage>
</organism>
<name>S7QJ14_GLOTA</name>
<dbReference type="SUPFAM" id="SSF143744">
    <property type="entry name" value="GlcG-like"/>
    <property type="match status" value="1"/>
</dbReference>
<dbReference type="Gene3D" id="3.30.450.150">
    <property type="entry name" value="Haem-degrading domain"/>
    <property type="match status" value="1"/>
</dbReference>
<dbReference type="InterPro" id="IPR005624">
    <property type="entry name" value="PduO/GlcC-like"/>
</dbReference>
<protein>
    <submittedName>
        <fullName evidence="1">DUF967 domain protein</fullName>
    </submittedName>
</protein>
<dbReference type="Proteomes" id="UP000030669">
    <property type="component" value="Unassembled WGS sequence"/>
</dbReference>
<dbReference type="OMA" id="TMQEDHE"/>
<dbReference type="Pfam" id="PF03928">
    <property type="entry name" value="HbpS-like"/>
    <property type="match status" value="1"/>
</dbReference>
<dbReference type="HOGENOM" id="CLU_101036_1_0_1"/>
<dbReference type="eggNOG" id="ENOG502S03S">
    <property type="taxonomic scope" value="Eukaryota"/>
</dbReference>
<sequence length="184" mass="20039">MAVQLRAPPSTLDSIAAQEASCVFPHFTAETAWTLGNIIRTKLLSLTKTTGRSAVISISLANANQPLFFTAVGSGTLPDNDFWVARKRKVVLRWGCSTWAFRHKMLAKNPDGDVEETLKKFFVLGDSAGEYAIHGGGFPIKVRKVEGVVGVIVVSGLTMEQDHQVIVESIEEYLKGVESGQYAE</sequence>
<dbReference type="AlphaFoldDB" id="S7QJ14"/>
<dbReference type="GeneID" id="19308120"/>
<reference evidence="1 2" key="1">
    <citation type="journal article" date="2012" name="Science">
        <title>The Paleozoic origin of enzymatic lignin decomposition reconstructed from 31 fungal genomes.</title>
        <authorList>
            <person name="Floudas D."/>
            <person name="Binder M."/>
            <person name="Riley R."/>
            <person name="Barry K."/>
            <person name="Blanchette R.A."/>
            <person name="Henrissat B."/>
            <person name="Martinez A.T."/>
            <person name="Otillar R."/>
            <person name="Spatafora J.W."/>
            <person name="Yadav J.S."/>
            <person name="Aerts A."/>
            <person name="Benoit I."/>
            <person name="Boyd A."/>
            <person name="Carlson A."/>
            <person name="Copeland A."/>
            <person name="Coutinho P.M."/>
            <person name="de Vries R.P."/>
            <person name="Ferreira P."/>
            <person name="Findley K."/>
            <person name="Foster B."/>
            <person name="Gaskell J."/>
            <person name="Glotzer D."/>
            <person name="Gorecki P."/>
            <person name="Heitman J."/>
            <person name="Hesse C."/>
            <person name="Hori C."/>
            <person name="Igarashi K."/>
            <person name="Jurgens J.A."/>
            <person name="Kallen N."/>
            <person name="Kersten P."/>
            <person name="Kohler A."/>
            <person name="Kuees U."/>
            <person name="Kumar T.K.A."/>
            <person name="Kuo A."/>
            <person name="LaButti K."/>
            <person name="Larrondo L.F."/>
            <person name="Lindquist E."/>
            <person name="Ling A."/>
            <person name="Lombard V."/>
            <person name="Lucas S."/>
            <person name="Lundell T."/>
            <person name="Martin R."/>
            <person name="McLaughlin D.J."/>
            <person name="Morgenstern I."/>
            <person name="Morin E."/>
            <person name="Murat C."/>
            <person name="Nagy L.G."/>
            <person name="Nolan M."/>
            <person name="Ohm R.A."/>
            <person name="Patyshakuliyeva A."/>
            <person name="Rokas A."/>
            <person name="Ruiz-Duenas F.J."/>
            <person name="Sabat G."/>
            <person name="Salamov A."/>
            <person name="Samejima M."/>
            <person name="Schmutz J."/>
            <person name="Slot J.C."/>
            <person name="St John F."/>
            <person name="Stenlid J."/>
            <person name="Sun H."/>
            <person name="Sun S."/>
            <person name="Syed K."/>
            <person name="Tsang A."/>
            <person name="Wiebenga A."/>
            <person name="Young D."/>
            <person name="Pisabarro A."/>
            <person name="Eastwood D.C."/>
            <person name="Martin F."/>
            <person name="Cullen D."/>
            <person name="Grigoriev I.V."/>
            <person name="Hibbett D.S."/>
        </authorList>
    </citation>
    <scope>NUCLEOTIDE SEQUENCE [LARGE SCALE GENOMIC DNA]</scope>
    <source>
        <strain evidence="1 2">ATCC 11539</strain>
    </source>
</reference>
<dbReference type="PIRSF" id="PIRSF008757">
    <property type="entry name" value="UCP008757"/>
    <property type="match status" value="1"/>
</dbReference>
<dbReference type="KEGG" id="gtr:GLOTRDRAFT_70717"/>
<accession>S7QJ14</accession>
<dbReference type="PANTHER" id="PTHR28255:SF1">
    <property type="entry name" value="UPF0303 PROTEIN YBR137W"/>
    <property type="match status" value="1"/>
</dbReference>
<evidence type="ECO:0000313" key="2">
    <source>
        <dbReference type="Proteomes" id="UP000030669"/>
    </source>
</evidence>
<dbReference type="EMBL" id="KB469297">
    <property type="protein sequence ID" value="EPQ59362.1"/>
    <property type="molecule type" value="Genomic_DNA"/>
</dbReference>
<evidence type="ECO:0000313" key="1">
    <source>
        <dbReference type="EMBL" id="EPQ59362.1"/>
    </source>
</evidence>
<dbReference type="InterPro" id="IPR010371">
    <property type="entry name" value="YBR137W-like"/>
</dbReference>
<dbReference type="GO" id="GO:0072380">
    <property type="term" value="C:TRC complex"/>
    <property type="evidence" value="ECO:0007669"/>
    <property type="project" value="TreeGrafter"/>
</dbReference>
<dbReference type="OrthoDB" id="2209940at2759"/>
<keyword evidence="2" id="KW-1185">Reference proteome</keyword>
<gene>
    <name evidence="1" type="ORF">GLOTRDRAFT_70717</name>
</gene>
<proteinExistence type="predicted"/>
<dbReference type="InterPro" id="IPR038084">
    <property type="entry name" value="PduO/GlcC-like_sf"/>
</dbReference>
<dbReference type="RefSeq" id="XP_007862378.1">
    <property type="nucleotide sequence ID" value="XM_007864187.1"/>
</dbReference>